<dbReference type="InterPro" id="IPR015422">
    <property type="entry name" value="PyrdxlP-dep_Trfase_small"/>
</dbReference>
<dbReference type="Pfam" id="PF00155">
    <property type="entry name" value="Aminotran_1_2"/>
    <property type="match status" value="1"/>
</dbReference>
<comment type="caution">
    <text evidence="6">The sequence shown here is derived from an EMBL/GenBank/DDBJ whole genome shotgun (WGS) entry which is preliminary data.</text>
</comment>
<keyword evidence="7" id="KW-1185">Reference proteome</keyword>
<dbReference type="Proteomes" id="UP001226867">
    <property type="component" value="Unassembled WGS sequence"/>
</dbReference>
<keyword evidence="6" id="KW-0238">DNA-binding</keyword>
<dbReference type="InterPro" id="IPR004839">
    <property type="entry name" value="Aminotransferase_I/II_large"/>
</dbReference>
<evidence type="ECO:0000259" key="5">
    <source>
        <dbReference type="Pfam" id="PF00155"/>
    </source>
</evidence>
<gene>
    <name evidence="6" type="ORF">J2W36_005123</name>
</gene>
<dbReference type="SUPFAM" id="SSF53383">
    <property type="entry name" value="PLP-dependent transferases"/>
    <property type="match status" value="1"/>
</dbReference>
<dbReference type="Gene3D" id="3.90.1150.10">
    <property type="entry name" value="Aspartate Aminotransferase, domain 1"/>
    <property type="match status" value="1"/>
</dbReference>
<accession>A0ABT9SEQ1</accession>
<dbReference type="CDD" id="cd00609">
    <property type="entry name" value="AAT_like"/>
    <property type="match status" value="1"/>
</dbReference>
<dbReference type="PANTHER" id="PTHR42790">
    <property type="entry name" value="AMINOTRANSFERASE"/>
    <property type="match status" value="1"/>
</dbReference>
<evidence type="ECO:0000313" key="6">
    <source>
        <dbReference type="EMBL" id="MDP9902845.1"/>
    </source>
</evidence>
<dbReference type="PANTHER" id="PTHR42790:SF19">
    <property type="entry name" value="KYNURENINE_ALPHA-AMINOADIPATE AMINOTRANSFERASE, MITOCHONDRIAL"/>
    <property type="match status" value="1"/>
</dbReference>
<sequence>MNDIAFAAPFAQPAGSPIRELFPYLSRPGMISFAGGYPSPGLLDGEGLAQSSARVFAQGGAAVLQYGATEGQPELREALARMSGDRGVVCEAADVLVTAGSQQAMDLLVRVFLEPGDTVCIETPAYPAAIQSLRLAGARIEPVPVDDAGLQVDALEAMLRNLPAARRPKLLYTVPTFSNPCGTLLSPQRREHLVRLAMEYGFLIIEDDPYGELIFAGAPVDSIFASGRRQAGDRNPVIYLSSLSKTVAPSLRVGWMVAPPDVLRRCAIAKQTMDLCTSPITQLVALDYLRSGRCPAAVQRAREEYRRRMRAMVDTLRQTLGDHIDAPEPGGGMFLWARLDRRLDPQALFQAAVQQGVLYVPGAAFYPAEPDHHTLRLSYAAPDCAAIVTGVGRLAQAVAASLDPANLTR</sequence>
<dbReference type="InterPro" id="IPR015421">
    <property type="entry name" value="PyrdxlP-dep_Trfase_major"/>
</dbReference>
<dbReference type="RefSeq" id="WP_307692580.1">
    <property type="nucleotide sequence ID" value="NZ_JAUSRO010000022.1"/>
</dbReference>
<keyword evidence="2" id="KW-0032">Aminotransferase</keyword>
<protein>
    <submittedName>
        <fullName evidence="6">DNA-binding transcriptional MocR family regulator</fullName>
    </submittedName>
</protein>
<dbReference type="InterPro" id="IPR015424">
    <property type="entry name" value="PyrdxlP-dep_Trfase"/>
</dbReference>
<evidence type="ECO:0000256" key="1">
    <source>
        <dbReference type="ARBA" id="ARBA00001933"/>
    </source>
</evidence>
<evidence type="ECO:0000256" key="3">
    <source>
        <dbReference type="ARBA" id="ARBA00022679"/>
    </source>
</evidence>
<feature type="domain" description="Aminotransferase class I/classII large" evidence="5">
    <location>
        <begin position="61"/>
        <end position="384"/>
    </location>
</feature>
<keyword evidence="4" id="KW-0663">Pyridoxal phosphate</keyword>
<dbReference type="GO" id="GO:0003677">
    <property type="term" value="F:DNA binding"/>
    <property type="evidence" value="ECO:0007669"/>
    <property type="project" value="UniProtKB-KW"/>
</dbReference>
<keyword evidence="3" id="KW-0808">Transferase</keyword>
<dbReference type="Gene3D" id="3.40.640.10">
    <property type="entry name" value="Type I PLP-dependent aspartate aminotransferase-like (Major domain)"/>
    <property type="match status" value="1"/>
</dbReference>
<reference evidence="6 7" key="1">
    <citation type="submission" date="2023-07" db="EMBL/GenBank/DDBJ databases">
        <title>Sorghum-associated microbial communities from plants grown in Nebraska, USA.</title>
        <authorList>
            <person name="Schachtman D."/>
        </authorList>
    </citation>
    <scope>NUCLEOTIDE SEQUENCE [LARGE SCALE GENOMIC DNA]</scope>
    <source>
        <strain evidence="6 7">DS1607</strain>
    </source>
</reference>
<evidence type="ECO:0000256" key="2">
    <source>
        <dbReference type="ARBA" id="ARBA00022576"/>
    </source>
</evidence>
<dbReference type="EMBL" id="JAUSRO010000022">
    <property type="protein sequence ID" value="MDP9902845.1"/>
    <property type="molecule type" value="Genomic_DNA"/>
</dbReference>
<dbReference type="InterPro" id="IPR050859">
    <property type="entry name" value="Class-I_PLP-dep_aminotransf"/>
</dbReference>
<name>A0ABT9SEQ1_9BURK</name>
<evidence type="ECO:0000256" key="4">
    <source>
        <dbReference type="ARBA" id="ARBA00022898"/>
    </source>
</evidence>
<proteinExistence type="predicted"/>
<comment type="cofactor">
    <cofactor evidence="1">
        <name>pyridoxal 5'-phosphate</name>
        <dbReference type="ChEBI" id="CHEBI:597326"/>
    </cofactor>
</comment>
<organism evidence="6 7">
    <name type="scientific">Variovorax ginsengisoli</name>
    <dbReference type="NCBI Taxonomy" id="363844"/>
    <lineage>
        <taxon>Bacteria</taxon>
        <taxon>Pseudomonadati</taxon>
        <taxon>Pseudomonadota</taxon>
        <taxon>Betaproteobacteria</taxon>
        <taxon>Burkholderiales</taxon>
        <taxon>Comamonadaceae</taxon>
        <taxon>Variovorax</taxon>
    </lineage>
</organism>
<evidence type="ECO:0000313" key="7">
    <source>
        <dbReference type="Proteomes" id="UP001226867"/>
    </source>
</evidence>